<feature type="compositionally biased region" description="Acidic residues" evidence="2">
    <location>
        <begin position="816"/>
        <end position="836"/>
    </location>
</feature>
<evidence type="ECO:0000256" key="1">
    <source>
        <dbReference type="ARBA" id="ARBA00022737"/>
    </source>
</evidence>
<name>A0AAE0M2K0_9PEZI</name>
<gene>
    <name evidence="4" type="ORF">B0H66DRAFT_347658</name>
</gene>
<keyword evidence="5" id="KW-1185">Reference proteome</keyword>
<feature type="compositionally biased region" description="Acidic residues" evidence="2">
    <location>
        <begin position="854"/>
        <end position="899"/>
    </location>
</feature>
<comment type="caution">
    <text evidence="4">The sequence shown here is derived from an EMBL/GenBank/DDBJ whole genome shotgun (WGS) entry which is preliminary data.</text>
</comment>
<dbReference type="EMBL" id="JAUEDM010000006">
    <property type="protein sequence ID" value="KAK3315619.1"/>
    <property type="molecule type" value="Genomic_DNA"/>
</dbReference>
<feature type="region of interest" description="Disordered" evidence="2">
    <location>
        <begin position="790"/>
        <end position="959"/>
    </location>
</feature>
<evidence type="ECO:0000313" key="5">
    <source>
        <dbReference type="Proteomes" id="UP001283341"/>
    </source>
</evidence>
<dbReference type="InterPro" id="IPR056884">
    <property type="entry name" value="NPHP3-like_N"/>
</dbReference>
<dbReference type="SUPFAM" id="SSF52540">
    <property type="entry name" value="P-loop containing nucleoside triphosphate hydrolases"/>
    <property type="match status" value="1"/>
</dbReference>
<dbReference type="PANTHER" id="PTHR10039:SF14">
    <property type="entry name" value="NACHT DOMAIN-CONTAINING PROTEIN"/>
    <property type="match status" value="1"/>
</dbReference>
<accession>A0AAE0M2K0</accession>
<feature type="compositionally biased region" description="Polar residues" evidence="2">
    <location>
        <begin position="843"/>
        <end position="852"/>
    </location>
</feature>
<evidence type="ECO:0000313" key="4">
    <source>
        <dbReference type="EMBL" id="KAK3315619.1"/>
    </source>
</evidence>
<protein>
    <recommendedName>
        <fullName evidence="3">Nephrocystin 3-like N-terminal domain-containing protein</fullName>
    </recommendedName>
</protein>
<keyword evidence="1" id="KW-0677">Repeat</keyword>
<evidence type="ECO:0000259" key="3">
    <source>
        <dbReference type="Pfam" id="PF24883"/>
    </source>
</evidence>
<proteinExistence type="predicted"/>
<dbReference type="Gene3D" id="3.40.50.300">
    <property type="entry name" value="P-loop containing nucleotide triphosphate hydrolases"/>
    <property type="match status" value="1"/>
</dbReference>
<dbReference type="PANTHER" id="PTHR10039">
    <property type="entry name" value="AMELOGENIN"/>
    <property type="match status" value="1"/>
</dbReference>
<feature type="compositionally biased region" description="Basic and acidic residues" evidence="2">
    <location>
        <begin position="900"/>
        <end position="913"/>
    </location>
</feature>
<dbReference type="Proteomes" id="UP001283341">
    <property type="component" value="Unassembled WGS sequence"/>
</dbReference>
<feature type="domain" description="Nephrocystin 3-like N-terminal" evidence="3">
    <location>
        <begin position="61"/>
        <end position="245"/>
    </location>
</feature>
<reference evidence="4" key="1">
    <citation type="journal article" date="2023" name="Mol. Phylogenet. Evol.">
        <title>Genome-scale phylogeny and comparative genomics of the fungal order Sordariales.</title>
        <authorList>
            <person name="Hensen N."/>
            <person name="Bonometti L."/>
            <person name="Westerberg I."/>
            <person name="Brannstrom I.O."/>
            <person name="Guillou S."/>
            <person name="Cros-Aarteil S."/>
            <person name="Calhoun S."/>
            <person name="Haridas S."/>
            <person name="Kuo A."/>
            <person name="Mondo S."/>
            <person name="Pangilinan J."/>
            <person name="Riley R."/>
            <person name="LaButti K."/>
            <person name="Andreopoulos B."/>
            <person name="Lipzen A."/>
            <person name="Chen C."/>
            <person name="Yan M."/>
            <person name="Daum C."/>
            <person name="Ng V."/>
            <person name="Clum A."/>
            <person name="Steindorff A."/>
            <person name="Ohm R.A."/>
            <person name="Martin F."/>
            <person name="Silar P."/>
            <person name="Natvig D.O."/>
            <person name="Lalanne C."/>
            <person name="Gautier V."/>
            <person name="Ament-Velasquez S.L."/>
            <person name="Kruys A."/>
            <person name="Hutchinson M.I."/>
            <person name="Powell A.J."/>
            <person name="Barry K."/>
            <person name="Miller A.N."/>
            <person name="Grigoriev I.V."/>
            <person name="Debuchy R."/>
            <person name="Gladieux P."/>
            <person name="Hiltunen Thoren M."/>
            <person name="Johannesson H."/>
        </authorList>
    </citation>
    <scope>NUCLEOTIDE SEQUENCE</scope>
    <source>
        <strain evidence="4">CBS 118394</strain>
    </source>
</reference>
<evidence type="ECO:0000256" key="2">
    <source>
        <dbReference type="SAM" id="MobiDB-lite"/>
    </source>
</evidence>
<dbReference type="Pfam" id="PF24883">
    <property type="entry name" value="NPHP3_N"/>
    <property type="match status" value="1"/>
</dbReference>
<organism evidence="4 5">
    <name type="scientific">Apodospora peruviana</name>
    <dbReference type="NCBI Taxonomy" id="516989"/>
    <lineage>
        <taxon>Eukaryota</taxon>
        <taxon>Fungi</taxon>
        <taxon>Dikarya</taxon>
        <taxon>Ascomycota</taxon>
        <taxon>Pezizomycotina</taxon>
        <taxon>Sordariomycetes</taxon>
        <taxon>Sordariomycetidae</taxon>
        <taxon>Sordariales</taxon>
        <taxon>Lasiosphaeriaceae</taxon>
        <taxon>Apodospora</taxon>
    </lineage>
</organism>
<sequence length="1319" mass="148639">MLEVNRYVEDISDNVKEVQNLQISDHEDSLYKEIKAWLGAQDDNNMNSGRYEQNLVDRHAGSGEWLFSHASFQQWLDTSNKGMQSNLWLKGPPGTGKSFLCSTAIDKVSNRQPNDACCLYYFHRFDDQSGAGSDGGTGTRAAALLVDQLFHHFWRLDKRVATPVSTYIMTVQKTVKSITAVARLILKHGHQHAAPNTEPVHLFVFLDGLDENKDAQSRGTREIMGMFDGFEAEVPMILRVWISSRPTNFLNKCLENWPVISVEEGSKTDVEEFLKSALQELQNDEDMVDWTQEIEEKPLHDWVLSKLQTRAKGNFLFARLMVSQLKDVAITVDDIIEFVKSSLPTDLTQIYGRIFDQYQLAQHKYLSLLFSLLAFARRPLHYDEIREAMTLALSDPSKGGLDPRKVPNIKGMFAPLIETQIDPNEPGNPLCRLCHSTVQEFLTTNPGVLRIQISPSKVGDLCLRYLSQERYSKLWELPSGDQHEPLTLFSDDVVNTQHHAFLPYCAKYWDRHLEDLNPTPELYRSVCEFLKSPNFQTLIQAQSLFVTHQFTFLKTLMYRRVFPRWFAQDPQNAKDPKLSEQFGHEGYKRAIEYRHFMYEWGYLLERATCLNATPGKCFDEHFRGEVDRCLSGLLGPTHFMNGMKERYPSFMLTHEPFEYDKSTQSVIAEAVFSDVFQFMIVSSPSRDSSDVRFDVWDLSQSEPPRLVSTRLNPTTSKDLISNVPVSNEAAGAFMLGNNLKLLLDRRAGRDILNDFVVQKHGAEGGEDQDKFEPLSTDFASRGEIVVVGSRNVHKKRRKNTAAAAAKAKPSKIIDPGDSDSDNSSGDESDHDDDDADGYSSEDNSAYETCSEGSTDFESDESSASDCESIDDDNDESDNDDGDESDADKDFSDSSDESSEDETKAKPKQTKRDALVLTTRPEEDEEEGDFSLKGEESISTTTTTSRPTWPGQPNRLRDKRDRITSSVAVYKVISGTKVRLFHYEHDIPAMLYHSPPALHPHAALLVWPLGGGGEVLFADFEEKTYFVRAMMPTTRNTRHICMKVRFSPCGRYVHIASVEARLVINTTASRQKKKATLDDKEIVVSLFVTTHRLSVHKTTRSPPRLVHKVKLALGQFSGLSLARLPFTFTWTDEYLHFTVSGTRLSIFRVGLFRSAGGAPVVTAPTLSVMLPLSASNREVHYLPPPSPGTKGGRGVVLLGSYDKGNRHVSLSHRKGSLEVILRAMRRGMGDMDGKKELMWYACPPAVIFVDEDKDLGGWKPLVVADEDKDEESSMGIVAGTSTDRLRDGRLTRRIEAFNWQDDMDLEGICENCHAPISTAD</sequence>
<dbReference type="InterPro" id="IPR027417">
    <property type="entry name" value="P-loop_NTPase"/>
</dbReference>
<reference evidence="4" key="2">
    <citation type="submission" date="2023-06" db="EMBL/GenBank/DDBJ databases">
        <authorList>
            <consortium name="Lawrence Berkeley National Laboratory"/>
            <person name="Haridas S."/>
            <person name="Hensen N."/>
            <person name="Bonometti L."/>
            <person name="Westerberg I."/>
            <person name="Brannstrom I.O."/>
            <person name="Guillou S."/>
            <person name="Cros-Aarteil S."/>
            <person name="Calhoun S."/>
            <person name="Kuo A."/>
            <person name="Mondo S."/>
            <person name="Pangilinan J."/>
            <person name="Riley R."/>
            <person name="Labutti K."/>
            <person name="Andreopoulos B."/>
            <person name="Lipzen A."/>
            <person name="Chen C."/>
            <person name="Yanf M."/>
            <person name="Daum C."/>
            <person name="Ng V."/>
            <person name="Clum A."/>
            <person name="Steindorff A."/>
            <person name="Ohm R."/>
            <person name="Martin F."/>
            <person name="Silar P."/>
            <person name="Natvig D."/>
            <person name="Lalanne C."/>
            <person name="Gautier V."/>
            <person name="Ament-Velasquez S.L."/>
            <person name="Kruys A."/>
            <person name="Hutchinson M.I."/>
            <person name="Powell A.J."/>
            <person name="Barry K."/>
            <person name="Miller A.N."/>
            <person name="Grigoriev I.V."/>
            <person name="Debuchy R."/>
            <person name="Gladieux P."/>
            <person name="Thoren M.H."/>
            <person name="Johannesson H."/>
        </authorList>
    </citation>
    <scope>NUCLEOTIDE SEQUENCE</scope>
    <source>
        <strain evidence="4">CBS 118394</strain>
    </source>
</reference>